<reference evidence="2" key="1">
    <citation type="journal article" date="2019" name="Int. J. Syst. Evol. Microbiol.">
        <title>The Global Catalogue of Microorganisms (GCM) 10K type strain sequencing project: providing services to taxonomists for standard genome sequencing and annotation.</title>
        <authorList>
            <consortium name="The Broad Institute Genomics Platform"/>
            <consortium name="The Broad Institute Genome Sequencing Center for Infectious Disease"/>
            <person name="Wu L."/>
            <person name="Ma J."/>
        </authorList>
    </citation>
    <scope>NUCLEOTIDE SEQUENCE [LARGE SCALE GENOMIC DNA]</scope>
    <source>
        <strain evidence="2">JCM 32305</strain>
    </source>
</reference>
<organism evidence="1 2">
    <name type="scientific">Shewanella ulleungensis</name>
    <dbReference type="NCBI Taxonomy" id="2282699"/>
    <lineage>
        <taxon>Bacteria</taxon>
        <taxon>Pseudomonadati</taxon>
        <taxon>Pseudomonadota</taxon>
        <taxon>Gammaproteobacteria</taxon>
        <taxon>Alteromonadales</taxon>
        <taxon>Shewanellaceae</taxon>
        <taxon>Shewanella</taxon>
    </lineage>
</organism>
<keyword evidence="2" id="KW-1185">Reference proteome</keyword>
<protein>
    <submittedName>
        <fullName evidence="1">Uncharacterized protein</fullName>
    </submittedName>
</protein>
<evidence type="ECO:0000313" key="1">
    <source>
        <dbReference type="EMBL" id="GGP75160.1"/>
    </source>
</evidence>
<evidence type="ECO:0000313" key="2">
    <source>
        <dbReference type="Proteomes" id="UP000654004"/>
    </source>
</evidence>
<name>A0ABQ2QER4_9GAMM</name>
<comment type="caution">
    <text evidence="1">The sequence shown here is derived from an EMBL/GenBank/DDBJ whole genome shotgun (WGS) entry which is preliminary data.</text>
</comment>
<dbReference type="Proteomes" id="UP000654004">
    <property type="component" value="Unassembled WGS sequence"/>
</dbReference>
<gene>
    <name evidence="1" type="ORF">GCM10009410_04020</name>
</gene>
<sequence>MNIIIGQRSISSIVYVLNNVPQICSSLSSLLRTGGLNSDVFSYTDKCQQYQMPSYASCLELDVILQFINDLEFHHQYLEQGITILIFLLLFTEKFQCMLKQ</sequence>
<proteinExistence type="predicted"/>
<dbReference type="EMBL" id="BMQW01000001">
    <property type="protein sequence ID" value="GGP75160.1"/>
    <property type="molecule type" value="Genomic_DNA"/>
</dbReference>
<accession>A0ABQ2QER4</accession>